<dbReference type="Pfam" id="PF17164">
    <property type="entry name" value="DUF5122"/>
    <property type="match status" value="2"/>
</dbReference>
<organism evidence="2 3">
    <name type="scientific">Chryseobacterium ureilyticum</name>
    <dbReference type="NCBI Taxonomy" id="373668"/>
    <lineage>
        <taxon>Bacteria</taxon>
        <taxon>Pseudomonadati</taxon>
        <taxon>Bacteroidota</taxon>
        <taxon>Flavobacteriia</taxon>
        <taxon>Flavobacteriales</taxon>
        <taxon>Weeksellaceae</taxon>
        <taxon>Chryseobacterium group</taxon>
        <taxon>Chryseobacterium</taxon>
    </lineage>
</organism>
<proteinExistence type="predicted"/>
<dbReference type="EMBL" id="FTOL01000009">
    <property type="protein sequence ID" value="SIT21099.1"/>
    <property type="molecule type" value="Genomic_DNA"/>
</dbReference>
<sequence>MKKILFLTILAIQNIAAQIISYDNSFASNGKFTITNASNQHYINLTDTTDGSLYFTYAKESNIGTTFLSKLNTNGTIDSSFGNSGEVSIPYFSPGFPSILKKQTDGKLLVLGFYEDGTAITRVLPNGQIDLSFGINGTSKIPYIGMGFNADSFGIHLQNNKLIVYGTAFDSNYHLLNHSLIYRLNENGTIDQSFGNNGSINTKGNFIFVDNQSNIISFISNVINTNVYPYGALEKYNSSGQVFSDFGNNGVLAFNSSLGMVNTAFMDSNNYIVCANINNEIFRIHPTGVYDTSFIFDNNAPPFNDGNLSLYINEKNGNYYTSWITGSTGENILISKLTSTGSIDPSFNYSENTTAPLIINQMIINDNNIFATRGNQILKFSLNNPTLATINPLTANNTSISFENPVRQNLIYQSKEKISKIELYSSAGKIVKVLKDSFSPVSELPKGIYTAKITFENGSITTKKLIKN</sequence>
<protein>
    <submittedName>
        <fullName evidence="2">Delta-60 repeat domain-containing protein/Por secretion system C-terminal sorting domain-containing protein</fullName>
    </submittedName>
</protein>
<dbReference type="NCBIfam" id="TIGR04183">
    <property type="entry name" value="Por_Secre_tail"/>
    <property type="match status" value="1"/>
</dbReference>
<evidence type="ECO:0000313" key="3">
    <source>
        <dbReference type="Proteomes" id="UP000186744"/>
    </source>
</evidence>
<keyword evidence="3" id="KW-1185">Reference proteome</keyword>
<accession>A0A1N7QEB3</accession>
<dbReference type="AlphaFoldDB" id="A0A1N7QEB3"/>
<gene>
    <name evidence="2" type="ORF">SAMN05421786_10952</name>
</gene>
<reference evidence="3" key="1">
    <citation type="submission" date="2017-01" db="EMBL/GenBank/DDBJ databases">
        <authorList>
            <person name="Varghese N."/>
            <person name="Submissions S."/>
        </authorList>
    </citation>
    <scope>NUCLEOTIDE SEQUENCE [LARGE SCALE GENOMIC DNA]</scope>
    <source>
        <strain evidence="3">DSM 18017</strain>
    </source>
</reference>
<evidence type="ECO:0000313" key="2">
    <source>
        <dbReference type="EMBL" id="SIT21099.1"/>
    </source>
</evidence>
<keyword evidence="1" id="KW-0732">Signal</keyword>
<dbReference type="Proteomes" id="UP000186744">
    <property type="component" value="Unassembled WGS sequence"/>
</dbReference>
<dbReference type="InterPro" id="IPR013431">
    <property type="entry name" value="Delta_60_rpt"/>
</dbReference>
<dbReference type="RefSeq" id="WP_076553542.1">
    <property type="nucleotide sequence ID" value="NZ_FTOL01000009.1"/>
</dbReference>
<evidence type="ECO:0000256" key="1">
    <source>
        <dbReference type="ARBA" id="ARBA00022729"/>
    </source>
</evidence>
<dbReference type="Gene3D" id="2.80.10.50">
    <property type="match status" value="1"/>
</dbReference>
<dbReference type="InterPro" id="IPR026444">
    <property type="entry name" value="Secre_tail"/>
</dbReference>
<name>A0A1N7QEB3_9FLAO</name>
<dbReference type="STRING" id="373668.SAMN05421786_10952"/>